<name>A0ABP9P023_9PSEU</name>
<dbReference type="Pfam" id="PF14280">
    <property type="entry name" value="DUF4365"/>
    <property type="match status" value="1"/>
</dbReference>
<gene>
    <name evidence="2" type="ORF">GCM10023320_60790</name>
</gene>
<dbReference type="RefSeq" id="WP_345609692.1">
    <property type="nucleotide sequence ID" value="NZ_BAABJO010000028.1"/>
</dbReference>
<sequence>MRTSMSGISWRAQQGQFGEDYIRVLATAAGLTVSKCDLDVDGIDLQLTLPDDVGSVRSPRIEVQVKTVSRLRPVDGLFRYDGLNGWQFNKLAGPGFMVPRYLFLVTVPREAARYADLNHHGLLLRHIGYWTSLHGRETVPEGRASVRVKVPTAHVLTVPRLRDLVEAAR</sequence>
<dbReference type="Proteomes" id="UP001500804">
    <property type="component" value="Unassembled WGS sequence"/>
</dbReference>
<dbReference type="InterPro" id="IPR025375">
    <property type="entry name" value="DUF4365"/>
</dbReference>
<proteinExistence type="predicted"/>
<evidence type="ECO:0000313" key="2">
    <source>
        <dbReference type="EMBL" id="GAA5133903.1"/>
    </source>
</evidence>
<feature type="domain" description="DUF4365" evidence="1">
    <location>
        <begin position="16"/>
        <end position="167"/>
    </location>
</feature>
<evidence type="ECO:0000259" key="1">
    <source>
        <dbReference type="Pfam" id="PF14280"/>
    </source>
</evidence>
<evidence type="ECO:0000313" key="3">
    <source>
        <dbReference type="Proteomes" id="UP001500804"/>
    </source>
</evidence>
<keyword evidence="3" id="KW-1185">Reference proteome</keyword>
<protein>
    <recommendedName>
        <fullName evidence="1">DUF4365 domain-containing protein</fullName>
    </recommendedName>
</protein>
<organism evidence="2 3">
    <name type="scientific">Pseudonocardia adelaidensis</name>
    <dbReference type="NCBI Taxonomy" id="648754"/>
    <lineage>
        <taxon>Bacteria</taxon>
        <taxon>Bacillati</taxon>
        <taxon>Actinomycetota</taxon>
        <taxon>Actinomycetes</taxon>
        <taxon>Pseudonocardiales</taxon>
        <taxon>Pseudonocardiaceae</taxon>
        <taxon>Pseudonocardia</taxon>
    </lineage>
</organism>
<comment type="caution">
    <text evidence="2">The sequence shown here is derived from an EMBL/GenBank/DDBJ whole genome shotgun (WGS) entry which is preliminary data.</text>
</comment>
<accession>A0ABP9P023</accession>
<reference evidence="3" key="1">
    <citation type="journal article" date="2019" name="Int. J. Syst. Evol. Microbiol.">
        <title>The Global Catalogue of Microorganisms (GCM) 10K type strain sequencing project: providing services to taxonomists for standard genome sequencing and annotation.</title>
        <authorList>
            <consortium name="The Broad Institute Genomics Platform"/>
            <consortium name="The Broad Institute Genome Sequencing Center for Infectious Disease"/>
            <person name="Wu L."/>
            <person name="Ma J."/>
        </authorList>
    </citation>
    <scope>NUCLEOTIDE SEQUENCE [LARGE SCALE GENOMIC DNA]</scope>
    <source>
        <strain evidence="3">JCM 18302</strain>
    </source>
</reference>
<dbReference type="EMBL" id="BAABJO010000028">
    <property type="protein sequence ID" value="GAA5133903.1"/>
    <property type="molecule type" value="Genomic_DNA"/>
</dbReference>